<dbReference type="EMBL" id="BPQH01000011">
    <property type="protein sequence ID" value="GJD50993.1"/>
    <property type="molecule type" value="Genomic_DNA"/>
</dbReference>
<keyword evidence="1" id="KW-0677">Repeat</keyword>
<feature type="compositionally biased region" description="Low complexity" evidence="2">
    <location>
        <begin position="1110"/>
        <end position="1120"/>
    </location>
</feature>
<protein>
    <recommendedName>
        <fullName evidence="5">Peptidoglycan-binding protein</fullName>
    </recommendedName>
</protein>
<evidence type="ECO:0008006" key="5">
    <source>
        <dbReference type="Google" id="ProtNLM"/>
    </source>
</evidence>
<feature type="region of interest" description="Disordered" evidence="2">
    <location>
        <begin position="1"/>
        <end position="118"/>
    </location>
</feature>
<name>A0ABQ4QZZ4_9HYPH</name>
<evidence type="ECO:0000313" key="3">
    <source>
        <dbReference type="EMBL" id="GJD50993.1"/>
    </source>
</evidence>
<feature type="region of interest" description="Disordered" evidence="2">
    <location>
        <begin position="221"/>
        <end position="261"/>
    </location>
</feature>
<dbReference type="SMART" id="SM00671">
    <property type="entry name" value="SEL1"/>
    <property type="match status" value="4"/>
</dbReference>
<reference evidence="3" key="1">
    <citation type="journal article" date="2021" name="Front. Microbiol.">
        <title>Comprehensive Comparative Genomics and Phenotyping of Methylobacterium Species.</title>
        <authorList>
            <person name="Alessa O."/>
            <person name="Ogura Y."/>
            <person name="Fujitani Y."/>
            <person name="Takami H."/>
            <person name="Hayashi T."/>
            <person name="Sahin N."/>
            <person name="Tani A."/>
        </authorList>
    </citation>
    <scope>NUCLEOTIDE SEQUENCE</scope>
    <source>
        <strain evidence="3">KCTC 52305</strain>
    </source>
</reference>
<keyword evidence="4" id="KW-1185">Reference proteome</keyword>
<dbReference type="RefSeq" id="WP_269153050.1">
    <property type="nucleotide sequence ID" value="NZ_BPQH01000011.1"/>
</dbReference>
<dbReference type="PANTHER" id="PTHR46430:SF3">
    <property type="entry name" value="ACTIVATOR OF C KINASE PROTEIN 1"/>
    <property type="match status" value="1"/>
</dbReference>
<dbReference type="SUPFAM" id="SSF81901">
    <property type="entry name" value="HCP-like"/>
    <property type="match status" value="1"/>
</dbReference>
<evidence type="ECO:0000256" key="1">
    <source>
        <dbReference type="ARBA" id="ARBA00022737"/>
    </source>
</evidence>
<dbReference type="InterPro" id="IPR006597">
    <property type="entry name" value="Sel1-like"/>
</dbReference>
<accession>A0ABQ4QZZ4</accession>
<organism evidence="3 4">
    <name type="scientific">Methylobacterium crusticola</name>
    <dbReference type="NCBI Taxonomy" id="1697972"/>
    <lineage>
        <taxon>Bacteria</taxon>
        <taxon>Pseudomonadati</taxon>
        <taxon>Pseudomonadota</taxon>
        <taxon>Alphaproteobacteria</taxon>
        <taxon>Hyphomicrobiales</taxon>
        <taxon>Methylobacteriaceae</taxon>
        <taxon>Methylobacterium</taxon>
    </lineage>
</organism>
<proteinExistence type="predicted"/>
<dbReference type="Gene3D" id="1.25.40.10">
    <property type="entry name" value="Tetratricopeptide repeat domain"/>
    <property type="match status" value="1"/>
</dbReference>
<feature type="region of interest" description="Disordered" evidence="2">
    <location>
        <begin position="667"/>
        <end position="744"/>
    </location>
</feature>
<dbReference type="Proteomes" id="UP001055167">
    <property type="component" value="Unassembled WGS sequence"/>
</dbReference>
<feature type="compositionally biased region" description="Low complexity" evidence="2">
    <location>
        <begin position="868"/>
        <end position="880"/>
    </location>
</feature>
<feature type="compositionally biased region" description="Low complexity" evidence="2">
    <location>
        <begin position="1133"/>
        <end position="1146"/>
    </location>
</feature>
<evidence type="ECO:0000313" key="4">
    <source>
        <dbReference type="Proteomes" id="UP001055167"/>
    </source>
</evidence>
<dbReference type="Pfam" id="PF08238">
    <property type="entry name" value="Sel1"/>
    <property type="match status" value="4"/>
</dbReference>
<sequence length="1170" mass="120660">MRRNATPSLDAFDPDLREAAREAAQRAGMSVEEWLAAAVSEGTARSGGRGGRPPGHAAPRGRPPGGQPPGGGPGRAAERGWHPAGEAGHRDGDKGGRGRAGRGAEARWPAPAPTIDPSVAEAVSAMTRRLDEIDRRLSETRDAAGQAVAKAVEGIETRLSETLRSGAEPARVDTLLREFEQRIAELGERLSAPGERLSAPGRRRVRPVQEDLKAAVAEIRRRQQQLDGDAAGAADAAAESGGGSPRDPDRAAETAGAGAGALSPAIAGLQAETTRLRDSVGGLATSGDVGTLEQAVRTLTDEVQRAREPADLAAIAGPIDLMRVQVGRLADEVAANVHARVTQDVERLARQVDGALGVQRTGGLADRDAVSKLFRELDDIRGQIATLADPARIQSLAHSVNELTETVASLGASMVGNRPLMDELKPLLEEIRSGLRSPGQAGAPALAKGIADLDRKLDDMRAETAARASGDLPDASGDILGRIDALSAKVDQVTAVNPVGDVMERLEQIGESLRRPPVPGDDLASIHGMLRGLAEKLDRVGQGVGGDALDGLEKQVLALARRIDTRGSDPALAGLERTMGDLLAQVALLRDEAPLQAAVERAARSAVADTIGAGREGRAGADPAGMDVLQATLADLKAQQAACDKRLQATMEGVHGALERLVGRLSQIETERRPEEPRTQAGTLSIGPRRRDTGRGGLREALPEGAAPPERAPRRPEASRGGQASPADEMLEPGASRPRAAEAEAAAEIPAGDIKASFIAAARRAAQAAAAEAADTGASRPGPREEAAAPRRGVVDRLRATLERRRRPLLLGLAAIVLALGTLQAINGTLGGRGGPEAPPVAAAPPASREAAAPPPPADPVTTQALDAKAASPTETAEAKPPAPPEKPTAAPEKAIGAPEKEPARAAARPLPRVSDMAALGTDLAGIPASLAALRQAASEGDGAAVYELAGRAAEGRGMGRDPALAAKLFDRLAALGYAPAQYRLGSQYEKGLGVVRDQAKARLWYGRAAEQGHARAMHNLAVMMAESGGAGAKPDYAAAANWFKRAADHGVRDSQYNLAVLLARGLGIAQNLPQAYGWFSAAAAQGDDDAARKRDEVASKLSPKDLAAARAAAEAWKPASPDPAVNEPPPARAEGAAPASGALSLVGAPPPAAISRRTEAGPARGDGKV</sequence>
<feature type="compositionally biased region" description="Basic and acidic residues" evidence="2">
    <location>
        <begin position="14"/>
        <end position="24"/>
    </location>
</feature>
<dbReference type="PANTHER" id="PTHR46430">
    <property type="entry name" value="PROTEIN SKT5-RELATED"/>
    <property type="match status" value="1"/>
</dbReference>
<gene>
    <name evidence="3" type="ORF">OPKNFCMD_3744</name>
</gene>
<feature type="compositionally biased region" description="Pro residues" evidence="2">
    <location>
        <begin position="61"/>
        <end position="71"/>
    </location>
</feature>
<feature type="compositionally biased region" description="Basic and acidic residues" evidence="2">
    <location>
        <begin position="76"/>
        <end position="96"/>
    </location>
</feature>
<comment type="caution">
    <text evidence="3">The sequence shown here is derived from an EMBL/GenBank/DDBJ whole genome shotgun (WGS) entry which is preliminary data.</text>
</comment>
<feature type="region of interest" description="Disordered" evidence="2">
    <location>
        <begin position="1110"/>
        <end position="1170"/>
    </location>
</feature>
<feature type="region of interest" description="Disordered" evidence="2">
    <location>
        <begin position="772"/>
        <end position="792"/>
    </location>
</feature>
<feature type="compositionally biased region" description="Basic and acidic residues" evidence="2">
    <location>
        <begin position="669"/>
        <end position="678"/>
    </location>
</feature>
<feature type="compositionally biased region" description="Low complexity" evidence="2">
    <location>
        <begin position="227"/>
        <end position="239"/>
    </location>
</feature>
<feature type="compositionally biased region" description="Basic and acidic residues" evidence="2">
    <location>
        <begin position="689"/>
        <end position="702"/>
    </location>
</feature>
<reference evidence="3" key="2">
    <citation type="submission" date="2021-08" db="EMBL/GenBank/DDBJ databases">
        <authorList>
            <person name="Tani A."/>
            <person name="Ola A."/>
            <person name="Ogura Y."/>
            <person name="Katsura K."/>
            <person name="Hayashi T."/>
        </authorList>
    </citation>
    <scope>NUCLEOTIDE SEQUENCE</scope>
    <source>
        <strain evidence="3">KCTC 52305</strain>
    </source>
</reference>
<feature type="compositionally biased region" description="Basic and acidic residues" evidence="2">
    <location>
        <begin position="782"/>
        <end position="792"/>
    </location>
</feature>
<dbReference type="InterPro" id="IPR011990">
    <property type="entry name" value="TPR-like_helical_dom_sf"/>
</dbReference>
<dbReference type="InterPro" id="IPR051726">
    <property type="entry name" value="Chitin_Synth_Reg"/>
</dbReference>
<feature type="region of interest" description="Disordered" evidence="2">
    <location>
        <begin position="834"/>
        <end position="910"/>
    </location>
</feature>
<evidence type="ECO:0000256" key="2">
    <source>
        <dbReference type="SAM" id="MobiDB-lite"/>
    </source>
</evidence>